<comment type="pathway">
    <text evidence="1 9">Porphyrin-containing compound metabolism; protoporphyrin-IX biosynthesis; coproporphyrinogen-III from 5-aminolevulinate: step 3/4.</text>
</comment>
<comment type="similarity">
    <text evidence="2 9">Belongs to the uroporphyrinogen-III synthase family.</text>
</comment>
<evidence type="ECO:0000256" key="9">
    <source>
        <dbReference type="RuleBase" id="RU366031"/>
    </source>
</evidence>
<evidence type="ECO:0000313" key="12">
    <source>
        <dbReference type="Proteomes" id="UP000243535"/>
    </source>
</evidence>
<dbReference type="InterPro" id="IPR039793">
    <property type="entry name" value="UROS/Hem4"/>
</dbReference>
<evidence type="ECO:0000313" key="11">
    <source>
        <dbReference type="EMBL" id="CUA83176.1"/>
    </source>
</evidence>
<dbReference type="Proteomes" id="UP000243535">
    <property type="component" value="Unassembled WGS sequence"/>
</dbReference>
<sequence length="252" mass="26511">MSLAGRHILVTRPVAQAAALMQLLEAEAAVPVAFPLIDIQPDEAALARLATEAASADWLVFVSPTAIDLAWPRLASAKLVLLPRLATVGHASGQRLAERSGQTVLYPEGGDDSAALAALPALQAMAGQRVLIVRGHGGRPELGQTLAARGACVRFAEVYRRADAAPDWARFDALAARGALDAAVITSGPMAQALYRLGGSARMPTLQCLTYCVPHPRIAQALHGLGATQVVTTRADDKALVAGLKEWFLRHP</sequence>
<dbReference type="RefSeq" id="WP_055433845.1">
    <property type="nucleotide sequence ID" value="NZ_CYHA01000003.1"/>
</dbReference>
<dbReference type="EC" id="4.2.1.75" evidence="3 9"/>
<evidence type="ECO:0000259" key="10">
    <source>
        <dbReference type="Pfam" id="PF02602"/>
    </source>
</evidence>
<feature type="domain" description="Tetrapyrrole biosynthesis uroporphyrinogen III synthase" evidence="10">
    <location>
        <begin position="20"/>
        <end position="241"/>
    </location>
</feature>
<dbReference type="SUPFAM" id="SSF69618">
    <property type="entry name" value="HemD-like"/>
    <property type="match status" value="1"/>
</dbReference>
<dbReference type="Gene3D" id="3.40.50.10090">
    <property type="match status" value="2"/>
</dbReference>
<reference evidence="12" key="1">
    <citation type="submission" date="2015-08" db="EMBL/GenBank/DDBJ databases">
        <authorList>
            <person name="Varghese N."/>
        </authorList>
    </citation>
    <scope>NUCLEOTIDE SEQUENCE [LARGE SCALE GENOMIC DNA]</scope>
    <source>
        <strain evidence="12">DSM 17901</strain>
    </source>
</reference>
<dbReference type="GO" id="GO:0006780">
    <property type="term" value="P:uroporphyrinogen III biosynthetic process"/>
    <property type="evidence" value="ECO:0007669"/>
    <property type="project" value="UniProtKB-UniRule"/>
</dbReference>
<proteinExistence type="inferred from homology"/>
<evidence type="ECO:0000256" key="6">
    <source>
        <dbReference type="ARBA" id="ARBA00037589"/>
    </source>
</evidence>
<keyword evidence="5 9" id="KW-0627">Porphyrin biosynthesis</keyword>
<dbReference type="PANTHER" id="PTHR38042">
    <property type="entry name" value="UROPORPHYRINOGEN-III SYNTHASE, CHLOROPLASTIC"/>
    <property type="match status" value="1"/>
</dbReference>
<accession>A0A0K6GWS7</accession>
<gene>
    <name evidence="11" type="ORF">Ga0061063_1613</name>
</gene>
<evidence type="ECO:0000256" key="2">
    <source>
        <dbReference type="ARBA" id="ARBA00008133"/>
    </source>
</evidence>
<dbReference type="GO" id="GO:0004852">
    <property type="term" value="F:uroporphyrinogen-III synthase activity"/>
    <property type="evidence" value="ECO:0007669"/>
    <property type="project" value="UniProtKB-UniRule"/>
</dbReference>
<name>A0A0K6GWS7_9NEIS</name>
<dbReference type="OrthoDB" id="9787650at2"/>
<dbReference type="InterPro" id="IPR036108">
    <property type="entry name" value="4pyrrol_syn_uPrphyn_synt_sf"/>
</dbReference>
<organism evidence="11 12">
    <name type="scientific">Gulbenkiania indica</name>
    <dbReference type="NCBI Taxonomy" id="375574"/>
    <lineage>
        <taxon>Bacteria</taxon>
        <taxon>Pseudomonadati</taxon>
        <taxon>Pseudomonadota</taxon>
        <taxon>Betaproteobacteria</taxon>
        <taxon>Neisseriales</taxon>
        <taxon>Chromobacteriaceae</taxon>
        <taxon>Gulbenkiania</taxon>
    </lineage>
</organism>
<dbReference type="GO" id="GO:0006782">
    <property type="term" value="P:protoporphyrinogen IX biosynthetic process"/>
    <property type="evidence" value="ECO:0007669"/>
    <property type="project" value="UniProtKB-UniRule"/>
</dbReference>
<evidence type="ECO:0000256" key="3">
    <source>
        <dbReference type="ARBA" id="ARBA00013109"/>
    </source>
</evidence>
<comment type="catalytic activity">
    <reaction evidence="8 9">
        <text>hydroxymethylbilane = uroporphyrinogen III + H2O</text>
        <dbReference type="Rhea" id="RHEA:18965"/>
        <dbReference type="ChEBI" id="CHEBI:15377"/>
        <dbReference type="ChEBI" id="CHEBI:57308"/>
        <dbReference type="ChEBI" id="CHEBI:57845"/>
        <dbReference type="EC" id="4.2.1.75"/>
    </reaction>
</comment>
<evidence type="ECO:0000256" key="7">
    <source>
        <dbReference type="ARBA" id="ARBA00040167"/>
    </source>
</evidence>
<dbReference type="InterPro" id="IPR003754">
    <property type="entry name" value="4pyrrol_synth_uPrphyn_synth"/>
</dbReference>
<protein>
    <recommendedName>
        <fullName evidence="7 9">Uroporphyrinogen-III synthase</fullName>
        <ecNumber evidence="3 9">4.2.1.75</ecNumber>
    </recommendedName>
</protein>
<dbReference type="EMBL" id="CYHA01000003">
    <property type="protein sequence ID" value="CUA83176.1"/>
    <property type="molecule type" value="Genomic_DNA"/>
</dbReference>
<evidence type="ECO:0000256" key="1">
    <source>
        <dbReference type="ARBA" id="ARBA00004772"/>
    </source>
</evidence>
<evidence type="ECO:0000256" key="4">
    <source>
        <dbReference type="ARBA" id="ARBA00023239"/>
    </source>
</evidence>
<dbReference type="UniPathway" id="UPA00251">
    <property type="reaction ID" value="UER00320"/>
</dbReference>
<keyword evidence="4 9" id="KW-0456">Lyase</keyword>
<dbReference type="STRING" id="375574.GCA_001418035_01402"/>
<dbReference type="Pfam" id="PF02602">
    <property type="entry name" value="HEM4"/>
    <property type="match status" value="1"/>
</dbReference>
<evidence type="ECO:0000256" key="8">
    <source>
        <dbReference type="ARBA" id="ARBA00048617"/>
    </source>
</evidence>
<evidence type="ECO:0000256" key="5">
    <source>
        <dbReference type="ARBA" id="ARBA00023244"/>
    </source>
</evidence>
<dbReference type="CDD" id="cd06578">
    <property type="entry name" value="HemD"/>
    <property type="match status" value="1"/>
</dbReference>
<keyword evidence="12" id="KW-1185">Reference proteome</keyword>
<dbReference type="AlphaFoldDB" id="A0A0K6GWS7"/>
<dbReference type="PANTHER" id="PTHR38042:SF1">
    <property type="entry name" value="UROPORPHYRINOGEN-III SYNTHASE, CHLOROPLASTIC"/>
    <property type="match status" value="1"/>
</dbReference>
<comment type="function">
    <text evidence="6 9">Catalyzes cyclization of the linear tetrapyrrole, hydroxymethylbilane, to the macrocyclic uroporphyrinogen III.</text>
</comment>